<evidence type="ECO:0000313" key="8">
    <source>
        <dbReference type="Proteomes" id="UP000789739"/>
    </source>
</evidence>
<dbReference type="EMBL" id="CAJVPI010000090">
    <property type="protein sequence ID" value="CAG8477614.1"/>
    <property type="molecule type" value="Genomic_DNA"/>
</dbReference>
<evidence type="ECO:0000256" key="5">
    <source>
        <dbReference type="ARBA" id="ARBA00023128"/>
    </source>
</evidence>
<dbReference type="AlphaFoldDB" id="A0A9N8WA94"/>
<dbReference type="PANTHER" id="PTHR21382:SF1">
    <property type="entry name" value="NADH DEHYDROGENASE [UBIQUINONE] 1 ALPHA SUBCOMPLEX SUBUNIT 11"/>
    <property type="match status" value="1"/>
</dbReference>
<evidence type="ECO:0000256" key="6">
    <source>
        <dbReference type="ARBA" id="ARBA00023136"/>
    </source>
</evidence>
<keyword evidence="5" id="KW-0496">Mitochondrion</keyword>
<organism evidence="7 8">
    <name type="scientific">Paraglomus brasilianum</name>
    <dbReference type="NCBI Taxonomy" id="144538"/>
    <lineage>
        <taxon>Eukaryota</taxon>
        <taxon>Fungi</taxon>
        <taxon>Fungi incertae sedis</taxon>
        <taxon>Mucoromycota</taxon>
        <taxon>Glomeromycotina</taxon>
        <taxon>Glomeromycetes</taxon>
        <taxon>Paraglomerales</taxon>
        <taxon>Paraglomeraceae</taxon>
        <taxon>Paraglomus</taxon>
    </lineage>
</organism>
<evidence type="ECO:0000313" key="7">
    <source>
        <dbReference type="EMBL" id="CAG8477614.1"/>
    </source>
</evidence>
<dbReference type="GO" id="GO:0006120">
    <property type="term" value="P:mitochondrial electron transport, NADH to ubiquinone"/>
    <property type="evidence" value="ECO:0007669"/>
    <property type="project" value="InterPro"/>
</dbReference>
<comment type="caution">
    <text evidence="7">The sequence shown here is derived from an EMBL/GenBank/DDBJ whole genome shotgun (WGS) entry which is preliminary data.</text>
</comment>
<comment type="subcellular location">
    <subcellularLocation>
        <location evidence="1">Mitochondrion inner membrane</location>
        <topology evidence="1">Multi-pass membrane protein</topology>
    </subcellularLocation>
</comment>
<keyword evidence="4" id="KW-1133">Transmembrane helix</keyword>
<accession>A0A9N8WA94</accession>
<evidence type="ECO:0000256" key="4">
    <source>
        <dbReference type="ARBA" id="ARBA00022989"/>
    </source>
</evidence>
<protein>
    <submittedName>
        <fullName evidence="7">5163_t:CDS:1</fullName>
    </submittedName>
</protein>
<name>A0A9N8WA94_9GLOM</name>
<dbReference type="Proteomes" id="UP000789739">
    <property type="component" value="Unassembled WGS sequence"/>
</dbReference>
<evidence type="ECO:0000256" key="3">
    <source>
        <dbReference type="ARBA" id="ARBA00022792"/>
    </source>
</evidence>
<dbReference type="InterPro" id="IPR039205">
    <property type="entry name" value="NDUFA11"/>
</dbReference>
<evidence type="ECO:0000256" key="1">
    <source>
        <dbReference type="ARBA" id="ARBA00004448"/>
    </source>
</evidence>
<keyword evidence="8" id="KW-1185">Reference proteome</keyword>
<dbReference type="PANTHER" id="PTHR21382">
    <property type="entry name" value="NADH-UBIQUINONE OXIDOREDUCTASE SUBUNIT"/>
    <property type="match status" value="1"/>
</dbReference>
<dbReference type="OrthoDB" id="1913277at2759"/>
<keyword evidence="3" id="KW-0999">Mitochondrion inner membrane</keyword>
<dbReference type="GO" id="GO:0005743">
    <property type="term" value="C:mitochondrial inner membrane"/>
    <property type="evidence" value="ECO:0007669"/>
    <property type="project" value="UniProtKB-SubCell"/>
</dbReference>
<keyword evidence="2" id="KW-0812">Transmembrane</keyword>
<evidence type="ECO:0000256" key="2">
    <source>
        <dbReference type="ARBA" id="ARBA00022692"/>
    </source>
</evidence>
<dbReference type="GO" id="GO:0045271">
    <property type="term" value="C:respiratory chain complex I"/>
    <property type="evidence" value="ECO:0007669"/>
    <property type="project" value="InterPro"/>
</dbReference>
<keyword evidence="6" id="KW-0472">Membrane</keyword>
<gene>
    <name evidence="7" type="ORF">PBRASI_LOCUS1401</name>
</gene>
<proteinExistence type="predicted"/>
<sequence length="157" mass="16385">MTAEEVYHAKDPVNDGLKAGLAFAGIGFVVAALQNSLQTEGVGASGVLTKAGGSMAHFALIGGIFAVTRATTANIRKSDDWVNSAAAGCAAGLAAGIRANSWPLSLGACVGIGTLMGTYEFTGRFKGVLHGKSEEEKRAWRRKFARNPQILEEDESQ</sequence>
<reference evidence="7" key="1">
    <citation type="submission" date="2021-06" db="EMBL/GenBank/DDBJ databases">
        <authorList>
            <person name="Kallberg Y."/>
            <person name="Tangrot J."/>
            <person name="Rosling A."/>
        </authorList>
    </citation>
    <scope>NUCLEOTIDE SEQUENCE</scope>
    <source>
        <strain evidence="7">BR232B</strain>
    </source>
</reference>